<dbReference type="InterPro" id="IPR011761">
    <property type="entry name" value="ATP-grasp"/>
</dbReference>
<organism evidence="3 4">
    <name type="scientific">Desulfonatronospira thiodismutans ASO3-1</name>
    <dbReference type="NCBI Taxonomy" id="555779"/>
    <lineage>
        <taxon>Bacteria</taxon>
        <taxon>Pseudomonadati</taxon>
        <taxon>Thermodesulfobacteriota</taxon>
        <taxon>Desulfovibrionia</taxon>
        <taxon>Desulfovibrionales</taxon>
        <taxon>Desulfonatronovibrionaceae</taxon>
        <taxon>Desulfonatronospira</taxon>
    </lineage>
</organism>
<sequence length="299" mass="33298">MNASKKDRKIAVIGNPGSWSTEKLADALENKTGFRCVVDISSVIFDINHKTLFYGDLDLATLDGLAIKKIGPVYSPDMYNRLEMLRFFCSMEIPVFSRPEMIMQAVNRLSCTVNLQIGNIPMPPTVVTEDMELACDTVRRFKKAVFKPLFSSKARGMLVVEEGYHCRSAIAEFQASGNRTMYIQKMVSIPGRDLGVAFMGGEYIGTYARRKGDSWNTCTSSGGKYERCEPDPEIISLAHSAQALFNLDFTCVDVVETDQGAMVFEVSAFGGFRGLYQAWGMDAADMYAGYILDNLKYRS</sequence>
<dbReference type="eggNOG" id="COG0189">
    <property type="taxonomic scope" value="Bacteria"/>
</dbReference>
<dbReference type="NCBIfam" id="TIGR04356">
    <property type="entry name" value="grasp_GAK"/>
    <property type="match status" value="1"/>
</dbReference>
<dbReference type="RefSeq" id="WP_008869020.1">
    <property type="nucleotide sequence ID" value="NZ_ACJN02000001.1"/>
</dbReference>
<dbReference type="PANTHER" id="PTHR21621">
    <property type="entry name" value="RIBOSOMAL PROTEIN S6 MODIFICATION PROTEIN"/>
    <property type="match status" value="1"/>
</dbReference>
<dbReference type="InterPro" id="IPR013651">
    <property type="entry name" value="ATP-grasp_RimK-type"/>
</dbReference>
<dbReference type="GO" id="GO:0046872">
    <property type="term" value="F:metal ion binding"/>
    <property type="evidence" value="ECO:0007669"/>
    <property type="project" value="InterPro"/>
</dbReference>
<dbReference type="GO" id="GO:0016879">
    <property type="term" value="F:ligase activity, forming carbon-nitrogen bonds"/>
    <property type="evidence" value="ECO:0007669"/>
    <property type="project" value="TreeGrafter"/>
</dbReference>
<dbReference type="Gene3D" id="3.40.50.20">
    <property type="match status" value="1"/>
</dbReference>
<proteinExistence type="predicted"/>
<accession>D6SMI0</accession>
<dbReference type="SUPFAM" id="SSF56059">
    <property type="entry name" value="Glutathione synthetase ATP-binding domain-like"/>
    <property type="match status" value="1"/>
</dbReference>
<feature type="domain" description="ATP-grasp" evidence="2">
    <location>
        <begin position="112"/>
        <end position="292"/>
    </location>
</feature>
<dbReference type="AlphaFoldDB" id="D6SMI0"/>
<gene>
    <name evidence="3" type="ORF">Dthio_PD3330</name>
</gene>
<dbReference type="PROSITE" id="PS50975">
    <property type="entry name" value="ATP_GRASP"/>
    <property type="match status" value="1"/>
</dbReference>
<reference evidence="3" key="1">
    <citation type="submission" date="2010-05" db="EMBL/GenBank/DDBJ databases">
        <title>The draft genome of Desulfonatronospira thiodismutans ASO3-1.</title>
        <authorList>
            <consortium name="US DOE Joint Genome Institute (JGI-PGF)"/>
            <person name="Lucas S."/>
            <person name="Copeland A."/>
            <person name="Lapidus A."/>
            <person name="Cheng J.-F."/>
            <person name="Bruce D."/>
            <person name="Goodwin L."/>
            <person name="Pitluck S."/>
            <person name="Chertkov O."/>
            <person name="Brettin T."/>
            <person name="Detter J.C."/>
            <person name="Han C."/>
            <person name="Land M.L."/>
            <person name="Hauser L."/>
            <person name="Kyrpides N."/>
            <person name="Mikhailova N."/>
            <person name="Muyzer G."/>
            <person name="Woyke T."/>
        </authorList>
    </citation>
    <scope>NUCLEOTIDE SEQUENCE [LARGE SCALE GENOMIC DNA]</scope>
    <source>
        <strain evidence="3">ASO3-1</strain>
    </source>
</reference>
<dbReference type="PANTHER" id="PTHR21621:SF0">
    <property type="entry name" value="BETA-CITRYLGLUTAMATE SYNTHASE B-RELATED"/>
    <property type="match status" value="1"/>
</dbReference>
<keyword evidence="4" id="KW-1185">Reference proteome</keyword>
<dbReference type="GO" id="GO:0005524">
    <property type="term" value="F:ATP binding"/>
    <property type="evidence" value="ECO:0007669"/>
    <property type="project" value="UniProtKB-UniRule"/>
</dbReference>
<comment type="caution">
    <text evidence="3">The sequence shown here is derived from an EMBL/GenBank/DDBJ whole genome shotgun (WGS) entry which is preliminary data.</text>
</comment>
<dbReference type="EMBL" id="ACJN02000001">
    <property type="protein sequence ID" value="EFI35891.1"/>
    <property type="molecule type" value="Genomic_DNA"/>
</dbReference>
<dbReference type="InterPro" id="IPR027592">
    <property type="entry name" value="ATP-grasp_GAK"/>
</dbReference>
<keyword evidence="1" id="KW-0067">ATP-binding</keyword>
<evidence type="ECO:0000313" key="3">
    <source>
        <dbReference type="EMBL" id="EFI35891.1"/>
    </source>
</evidence>
<name>D6SMI0_9BACT</name>
<evidence type="ECO:0000259" key="2">
    <source>
        <dbReference type="PROSITE" id="PS50975"/>
    </source>
</evidence>
<protein>
    <submittedName>
        <fullName evidence="3">RimK domain protein ATP-grasp</fullName>
    </submittedName>
</protein>
<dbReference type="GO" id="GO:0005737">
    <property type="term" value="C:cytoplasm"/>
    <property type="evidence" value="ECO:0007669"/>
    <property type="project" value="TreeGrafter"/>
</dbReference>
<dbReference type="Gene3D" id="3.30.470.20">
    <property type="entry name" value="ATP-grasp fold, B domain"/>
    <property type="match status" value="1"/>
</dbReference>
<dbReference type="OrthoDB" id="7821534at2"/>
<dbReference type="Pfam" id="PF08443">
    <property type="entry name" value="RimK"/>
    <property type="match status" value="1"/>
</dbReference>
<evidence type="ECO:0000313" key="4">
    <source>
        <dbReference type="Proteomes" id="UP000005496"/>
    </source>
</evidence>
<dbReference type="Proteomes" id="UP000005496">
    <property type="component" value="Unassembled WGS sequence"/>
</dbReference>
<keyword evidence="1" id="KW-0547">Nucleotide-binding</keyword>
<evidence type="ECO:0000256" key="1">
    <source>
        <dbReference type="PROSITE-ProRule" id="PRU00409"/>
    </source>
</evidence>